<dbReference type="Proteomes" id="UP001642464">
    <property type="component" value="Unassembled WGS sequence"/>
</dbReference>
<evidence type="ECO:0000313" key="3">
    <source>
        <dbReference type="Proteomes" id="UP001642464"/>
    </source>
</evidence>
<feature type="region of interest" description="Disordered" evidence="1">
    <location>
        <begin position="81"/>
        <end position="115"/>
    </location>
</feature>
<accession>A0ABP0RLI9</accession>
<comment type="caution">
    <text evidence="2">The sequence shown here is derived from an EMBL/GenBank/DDBJ whole genome shotgun (WGS) entry which is preliminary data.</text>
</comment>
<reference evidence="2 3" key="1">
    <citation type="submission" date="2024-02" db="EMBL/GenBank/DDBJ databases">
        <authorList>
            <person name="Chen Y."/>
            <person name="Shah S."/>
            <person name="Dougan E. K."/>
            <person name="Thang M."/>
            <person name="Chan C."/>
        </authorList>
    </citation>
    <scope>NUCLEOTIDE SEQUENCE [LARGE SCALE GENOMIC DNA]</scope>
</reference>
<proteinExistence type="predicted"/>
<evidence type="ECO:0000256" key="1">
    <source>
        <dbReference type="SAM" id="MobiDB-lite"/>
    </source>
</evidence>
<organism evidence="2 3">
    <name type="scientific">Durusdinium trenchii</name>
    <dbReference type="NCBI Taxonomy" id="1381693"/>
    <lineage>
        <taxon>Eukaryota</taxon>
        <taxon>Sar</taxon>
        <taxon>Alveolata</taxon>
        <taxon>Dinophyceae</taxon>
        <taxon>Suessiales</taxon>
        <taxon>Symbiodiniaceae</taxon>
        <taxon>Durusdinium</taxon>
    </lineage>
</organism>
<sequence>MVDISERVVLSYKNVCAAVVPKVLILPGPDGKKFLKLQASHPFVCRVLAAHNLDLYRECKNPSLSKGECFALLRKKQEEALANASSNQQDDGGEKEQALFKDEQPKKKPRLDNGPATLQLDVGGIKVEVLKPSSYKEKDVSVLLDPSVLTSVFEFLEADCESCFKDVQKRAYTKKTK</sequence>
<gene>
    <name evidence="2" type="ORF">SCF082_LOCUS47230</name>
</gene>
<name>A0ABP0RLI9_9DINO</name>
<protein>
    <submittedName>
        <fullName evidence="2">Uncharacterized protein</fullName>
    </submittedName>
</protein>
<evidence type="ECO:0000313" key="2">
    <source>
        <dbReference type="EMBL" id="CAK9100985.1"/>
    </source>
</evidence>
<keyword evidence="3" id="KW-1185">Reference proteome</keyword>
<dbReference type="EMBL" id="CAXAMM010041736">
    <property type="protein sequence ID" value="CAK9100985.1"/>
    <property type="molecule type" value="Genomic_DNA"/>
</dbReference>
<feature type="compositionally biased region" description="Basic and acidic residues" evidence="1">
    <location>
        <begin position="92"/>
        <end position="106"/>
    </location>
</feature>